<keyword evidence="1" id="KW-0472">Membrane</keyword>
<dbReference type="InterPro" id="IPR025495">
    <property type="entry name" value="DUF4386"/>
</dbReference>
<keyword evidence="1" id="KW-1133">Transmembrane helix</keyword>
<name>A0A2R8AN04_9RHOB</name>
<reference evidence="2 3" key="1">
    <citation type="submission" date="2018-03" db="EMBL/GenBank/DDBJ databases">
        <authorList>
            <person name="Keele B.F."/>
        </authorList>
    </citation>
    <scope>NUCLEOTIDE SEQUENCE [LARGE SCALE GENOMIC DNA]</scope>
    <source>
        <strain evidence="2 3">CECT 8811</strain>
    </source>
</reference>
<keyword evidence="1" id="KW-0812">Transmembrane</keyword>
<protein>
    <recommendedName>
        <fullName evidence="4">DUF4386 domain-containing protein</fullName>
    </recommendedName>
</protein>
<feature type="transmembrane region" description="Helical" evidence="1">
    <location>
        <begin position="171"/>
        <end position="193"/>
    </location>
</feature>
<evidence type="ECO:0000313" key="3">
    <source>
        <dbReference type="Proteomes" id="UP000244911"/>
    </source>
</evidence>
<accession>A0A2R8AN04</accession>
<feature type="transmembrane region" description="Helical" evidence="1">
    <location>
        <begin position="199"/>
        <end position="220"/>
    </location>
</feature>
<dbReference type="AlphaFoldDB" id="A0A2R8AN04"/>
<gene>
    <name evidence="2" type="ORF">ALP8811_02247</name>
</gene>
<evidence type="ECO:0000256" key="1">
    <source>
        <dbReference type="SAM" id="Phobius"/>
    </source>
</evidence>
<dbReference type="RefSeq" id="WP_108857173.1">
    <property type="nucleotide sequence ID" value="NZ_OMOI01000001.1"/>
</dbReference>
<keyword evidence="3" id="KW-1185">Reference proteome</keyword>
<evidence type="ECO:0008006" key="4">
    <source>
        <dbReference type="Google" id="ProtNLM"/>
    </source>
</evidence>
<feature type="transmembrane region" description="Helical" evidence="1">
    <location>
        <begin position="59"/>
        <end position="84"/>
    </location>
</feature>
<feature type="transmembrane region" description="Helical" evidence="1">
    <location>
        <begin position="20"/>
        <end position="39"/>
    </location>
</feature>
<dbReference type="Proteomes" id="UP000244911">
    <property type="component" value="Unassembled WGS sequence"/>
</dbReference>
<dbReference type="Pfam" id="PF14329">
    <property type="entry name" value="DUF4386"/>
    <property type="match status" value="1"/>
</dbReference>
<sequence length="236" mass="24708">MPNSTLTPDLARKARFAGMLYLVIIITGLGAELGLRAPLIDLGNADATANAILAAPGQFRLAIAADLVMALSDAGLAILLYLIFRAKAPGLALSAMVFRLIQTVLIAASLLSLLTGWLVLSRADALSDAPTLALVFFDLHAHGYDLGLVFFGVNSLIMGLLVWRSGLFARVFGAGLALAGLVYLAGSALRFFAPELTLVFAPAYGLTILAETAFCLRLLVQRRANAAETGAHVSAA</sequence>
<feature type="transmembrane region" description="Helical" evidence="1">
    <location>
        <begin position="146"/>
        <end position="164"/>
    </location>
</feature>
<organism evidence="2 3">
    <name type="scientific">Aliiroseovarius pelagivivens</name>
    <dbReference type="NCBI Taxonomy" id="1639690"/>
    <lineage>
        <taxon>Bacteria</taxon>
        <taxon>Pseudomonadati</taxon>
        <taxon>Pseudomonadota</taxon>
        <taxon>Alphaproteobacteria</taxon>
        <taxon>Rhodobacterales</taxon>
        <taxon>Paracoccaceae</taxon>
        <taxon>Aliiroseovarius</taxon>
    </lineage>
</organism>
<dbReference type="EMBL" id="OMOI01000001">
    <property type="protein sequence ID" value="SPF77224.1"/>
    <property type="molecule type" value="Genomic_DNA"/>
</dbReference>
<proteinExistence type="predicted"/>
<feature type="transmembrane region" description="Helical" evidence="1">
    <location>
        <begin position="96"/>
        <end position="120"/>
    </location>
</feature>
<evidence type="ECO:0000313" key="2">
    <source>
        <dbReference type="EMBL" id="SPF77224.1"/>
    </source>
</evidence>
<dbReference type="OrthoDB" id="5421633at2"/>